<dbReference type="Pfam" id="PF07647">
    <property type="entry name" value="SAM_2"/>
    <property type="match status" value="1"/>
</dbReference>
<sequence>MSVKRKYSGDSSLQNGGPMVKIPFLTYHDLTLSQETELSQSQNMDTCRFPDVEDVADVLIKNDMSDVAAIFTDENIDGSILHMLTEEHLQNMGIQVCYLAGQLARALQRRQPELKITEKDILCVEIAGLCHDLEASVKMFDYLLEDNGLVDKFQKYGLTETDRTFIKEQIVGPVSQRNAEIVANKRNGIDVDKWDYFARDCHMLGIRNNFDHTRFMKFARVLEIEGDLQICSRDKEVGNLYDMFHTRMTLHRRAYQHQVNNIIETMITEALMKADNYIRIPGKNGTLLKMSETIDDMEAYTKLNDNIIHQILMSTDTNLKESQQILWNVLRRRLYKCVGQARSVEGKTIQKTEVQHLNKEILDCKNDENHPLEADDLIVHLVYLDYGMKQKNPIDHVRFYNKKDPSKAIRVRKDEVSQMLPEKFAEQHVRLYCKKTDPHSLEFAAKCFQLWCEQKGFPRPKVGF</sequence>
<dbReference type="Proteomes" id="UP001217089">
    <property type="component" value="Unassembled WGS sequence"/>
</dbReference>
<organism evidence="4 5">
    <name type="scientific">Tegillarca granosa</name>
    <name type="common">Malaysian cockle</name>
    <name type="synonym">Anadara granosa</name>
    <dbReference type="NCBI Taxonomy" id="220873"/>
    <lineage>
        <taxon>Eukaryota</taxon>
        <taxon>Metazoa</taxon>
        <taxon>Spiralia</taxon>
        <taxon>Lophotrochozoa</taxon>
        <taxon>Mollusca</taxon>
        <taxon>Bivalvia</taxon>
        <taxon>Autobranchia</taxon>
        <taxon>Pteriomorphia</taxon>
        <taxon>Arcoida</taxon>
        <taxon>Arcoidea</taxon>
        <taxon>Arcidae</taxon>
        <taxon>Tegillarca</taxon>
    </lineage>
</organism>
<dbReference type="PANTHER" id="PTHR11373">
    <property type="entry name" value="DEOXYNUCLEOSIDE TRIPHOSPHATE TRIPHOSPHOHYDROLASE"/>
    <property type="match status" value="1"/>
</dbReference>
<dbReference type="PANTHER" id="PTHR11373:SF4">
    <property type="entry name" value="DEOXYNUCLEOSIDE TRIPHOSPHATE TRIPHOSPHOHYDROLASE SAMHD1"/>
    <property type="match status" value="1"/>
</dbReference>
<accession>A0ABQ9EII6</accession>
<dbReference type="CDD" id="cd00077">
    <property type="entry name" value="HDc"/>
    <property type="match status" value="1"/>
</dbReference>
<keyword evidence="2" id="KW-0547">Nucleotide-binding</keyword>
<feature type="domain" description="SAM" evidence="3">
    <location>
        <begin position="47"/>
        <end position="113"/>
    </location>
</feature>
<comment type="similarity">
    <text evidence="1">Belongs to the SAMHD1 family.</text>
</comment>
<dbReference type="InterPro" id="IPR050135">
    <property type="entry name" value="dGTPase-like"/>
</dbReference>
<evidence type="ECO:0000313" key="5">
    <source>
        <dbReference type="Proteomes" id="UP001217089"/>
    </source>
</evidence>
<dbReference type="SMART" id="SM00454">
    <property type="entry name" value="SAM"/>
    <property type="match status" value="1"/>
</dbReference>
<evidence type="ECO:0000259" key="3">
    <source>
        <dbReference type="SMART" id="SM00454"/>
    </source>
</evidence>
<dbReference type="EMBL" id="JARBDR010000917">
    <property type="protein sequence ID" value="KAJ8303325.1"/>
    <property type="molecule type" value="Genomic_DNA"/>
</dbReference>
<comment type="caution">
    <text evidence="4">The sequence shown here is derived from an EMBL/GenBank/DDBJ whole genome shotgun (WGS) entry which is preliminary data.</text>
</comment>
<reference evidence="4 5" key="1">
    <citation type="submission" date="2022-12" db="EMBL/GenBank/DDBJ databases">
        <title>Chromosome-level genome of Tegillarca granosa.</title>
        <authorList>
            <person name="Kim J."/>
        </authorList>
    </citation>
    <scope>NUCLEOTIDE SEQUENCE [LARGE SCALE GENOMIC DNA]</scope>
    <source>
        <strain evidence="4">Teg-2019</strain>
        <tissue evidence="4">Adductor muscle</tissue>
    </source>
</reference>
<dbReference type="InterPro" id="IPR013761">
    <property type="entry name" value="SAM/pointed_sf"/>
</dbReference>
<evidence type="ECO:0000256" key="2">
    <source>
        <dbReference type="ARBA" id="ARBA00023134"/>
    </source>
</evidence>
<dbReference type="InterPro" id="IPR001660">
    <property type="entry name" value="SAM"/>
</dbReference>
<dbReference type="Gene3D" id="3.30.70.2760">
    <property type="match status" value="1"/>
</dbReference>
<name>A0ABQ9EII6_TEGGR</name>
<dbReference type="InterPro" id="IPR003607">
    <property type="entry name" value="HD/PDEase_dom"/>
</dbReference>
<keyword evidence="2" id="KW-0342">GTP-binding</keyword>
<evidence type="ECO:0000256" key="1">
    <source>
        <dbReference type="ARBA" id="ARBA00005776"/>
    </source>
</evidence>
<keyword evidence="5" id="KW-1185">Reference proteome</keyword>
<dbReference type="Gene3D" id="1.10.150.50">
    <property type="entry name" value="Transcription Factor, Ets-1"/>
    <property type="match status" value="1"/>
</dbReference>
<gene>
    <name evidence="4" type="ORF">KUTeg_019721</name>
</gene>
<dbReference type="SUPFAM" id="SSF47769">
    <property type="entry name" value="SAM/Pointed domain"/>
    <property type="match status" value="1"/>
</dbReference>
<dbReference type="SUPFAM" id="SSF109604">
    <property type="entry name" value="HD-domain/PDEase-like"/>
    <property type="match status" value="1"/>
</dbReference>
<protein>
    <recommendedName>
        <fullName evidence="3">SAM domain-containing protein</fullName>
    </recommendedName>
</protein>
<evidence type="ECO:0000313" key="4">
    <source>
        <dbReference type="EMBL" id="KAJ8303325.1"/>
    </source>
</evidence>
<proteinExistence type="inferred from homology"/>
<dbReference type="Gene3D" id="1.10.3210.10">
    <property type="entry name" value="Hypothetical protein af1432"/>
    <property type="match status" value="2"/>
</dbReference>